<feature type="compositionally biased region" description="Low complexity" evidence="1">
    <location>
        <begin position="62"/>
        <end position="74"/>
    </location>
</feature>
<proteinExistence type="predicted"/>
<gene>
    <name evidence="3" type="ORF">GGX14DRAFT_576387</name>
</gene>
<dbReference type="EMBL" id="JARJCW010000098">
    <property type="protein sequence ID" value="KAJ7194437.1"/>
    <property type="molecule type" value="Genomic_DNA"/>
</dbReference>
<evidence type="ECO:0000313" key="3">
    <source>
        <dbReference type="EMBL" id="KAJ7194437.1"/>
    </source>
</evidence>
<sequence length="199" mass="21752">MRLPPTLRDSWFRVVVLLYSLFHVCVRAAPVLELHIGPGIIGVDVAVHSMRRKGRRDPVLGASSHQSAQEAQAQDGHRPALPAAHRTPNTILKVPRTPPAAGSCRLQLAFAKHTAPPCPRHTDSARARRPPPLSHVSPHTAHAVNAAPTPDARAGLTMHPRVAREQEFRHPPLVARWPPAGASVEHDPRCACRPCRLRP</sequence>
<feature type="signal peptide" evidence="2">
    <location>
        <begin position="1"/>
        <end position="28"/>
    </location>
</feature>
<reference evidence="3" key="1">
    <citation type="submission" date="2023-03" db="EMBL/GenBank/DDBJ databases">
        <title>Massive genome expansion in bonnet fungi (Mycena s.s.) driven by repeated elements and novel gene families across ecological guilds.</title>
        <authorList>
            <consortium name="Lawrence Berkeley National Laboratory"/>
            <person name="Harder C.B."/>
            <person name="Miyauchi S."/>
            <person name="Viragh M."/>
            <person name="Kuo A."/>
            <person name="Thoen E."/>
            <person name="Andreopoulos B."/>
            <person name="Lu D."/>
            <person name="Skrede I."/>
            <person name="Drula E."/>
            <person name="Henrissat B."/>
            <person name="Morin E."/>
            <person name="Kohler A."/>
            <person name="Barry K."/>
            <person name="LaButti K."/>
            <person name="Morin E."/>
            <person name="Salamov A."/>
            <person name="Lipzen A."/>
            <person name="Mereny Z."/>
            <person name="Hegedus B."/>
            <person name="Baldrian P."/>
            <person name="Stursova M."/>
            <person name="Weitz H."/>
            <person name="Taylor A."/>
            <person name="Grigoriev I.V."/>
            <person name="Nagy L.G."/>
            <person name="Martin F."/>
            <person name="Kauserud H."/>
        </authorList>
    </citation>
    <scope>NUCLEOTIDE SEQUENCE</scope>
    <source>
        <strain evidence="3">9144</strain>
    </source>
</reference>
<accession>A0AAD6UXX7</accession>
<evidence type="ECO:0000256" key="2">
    <source>
        <dbReference type="SAM" id="SignalP"/>
    </source>
</evidence>
<feature type="chain" id="PRO_5042217424" description="Secreted protein" evidence="2">
    <location>
        <begin position="29"/>
        <end position="199"/>
    </location>
</feature>
<protein>
    <recommendedName>
        <fullName evidence="5">Secreted protein</fullName>
    </recommendedName>
</protein>
<dbReference type="AlphaFoldDB" id="A0AAD6UXX7"/>
<keyword evidence="2" id="KW-0732">Signal</keyword>
<comment type="caution">
    <text evidence="3">The sequence shown here is derived from an EMBL/GenBank/DDBJ whole genome shotgun (WGS) entry which is preliminary data.</text>
</comment>
<evidence type="ECO:0000313" key="4">
    <source>
        <dbReference type="Proteomes" id="UP001219525"/>
    </source>
</evidence>
<keyword evidence="4" id="KW-1185">Reference proteome</keyword>
<evidence type="ECO:0008006" key="5">
    <source>
        <dbReference type="Google" id="ProtNLM"/>
    </source>
</evidence>
<evidence type="ECO:0000256" key="1">
    <source>
        <dbReference type="SAM" id="MobiDB-lite"/>
    </source>
</evidence>
<organism evidence="3 4">
    <name type="scientific">Mycena pura</name>
    <dbReference type="NCBI Taxonomy" id="153505"/>
    <lineage>
        <taxon>Eukaryota</taxon>
        <taxon>Fungi</taxon>
        <taxon>Dikarya</taxon>
        <taxon>Basidiomycota</taxon>
        <taxon>Agaricomycotina</taxon>
        <taxon>Agaricomycetes</taxon>
        <taxon>Agaricomycetidae</taxon>
        <taxon>Agaricales</taxon>
        <taxon>Marasmiineae</taxon>
        <taxon>Mycenaceae</taxon>
        <taxon>Mycena</taxon>
    </lineage>
</organism>
<name>A0AAD6UXX7_9AGAR</name>
<dbReference type="Proteomes" id="UP001219525">
    <property type="component" value="Unassembled WGS sequence"/>
</dbReference>
<feature type="region of interest" description="Disordered" evidence="1">
    <location>
        <begin position="115"/>
        <end position="154"/>
    </location>
</feature>
<feature type="region of interest" description="Disordered" evidence="1">
    <location>
        <begin position="54"/>
        <end position="93"/>
    </location>
</feature>